<dbReference type="EMBL" id="AZHF01000004">
    <property type="protein sequence ID" value="OAA77115.1"/>
    <property type="molecule type" value="Genomic_DNA"/>
</dbReference>
<keyword evidence="2" id="KW-1185">Reference proteome</keyword>
<dbReference type="AlphaFoldDB" id="A0A162ITU4"/>
<dbReference type="OrthoDB" id="5245264at2759"/>
<name>A0A162ITU4_CORDF</name>
<evidence type="ECO:0000313" key="2">
    <source>
        <dbReference type="Proteomes" id="UP000076881"/>
    </source>
</evidence>
<sequence>MHPFIHDPEFPFLFCGPCRWAIVRAEAASHLNKHHSDIPVIDRKAITQAIEEVPDVVDTQSELTEYELPDRKAAIPHVHPPKVDGLRCRACPYVVRTVRGMQQHCREQHGWVNDWRRGRRARLNVPSARQLPWTGDVHCQRLFAGGPASHWFEVQKATEREEQDSVVSNSNTDAQDNIHAFEHMMHDMGTKFQAMAANEKIKEDDQKREANAWLGRVGWAQHLEGLYPKTLFEMGNPATEDEPVLQQLCGSIERVMEAAKRVCHRRHVGLATMFEINRREASKRASRPFDARMESDSWTRYKETWTHIIRIIYRAEQVEDEKRPPYVMTEEQGDAWDAWESSAQARSQAAISQVRRQAQARQRYIGS</sequence>
<comment type="caution">
    <text evidence="1">The sequence shown here is derived from an EMBL/GenBank/DDBJ whole genome shotgun (WGS) entry which is preliminary data.</text>
</comment>
<reference evidence="1 2" key="1">
    <citation type="journal article" date="2016" name="Genome Biol. Evol.">
        <title>Divergent and convergent evolution of fungal pathogenicity.</title>
        <authorList>
            <person name="Shang Y."/>
            <person name="Xiao G."/>
            <person name="Zheng P."/>
            <person name="Cen K."/>
            <person name="Zhan S."/>
            <person name="Wang C."/>
        </authorList>
    </citation>
    <scope>NUCLEOTIDE SEQUENCE [LARGE SCALE GENOMIC DNA]</scope>
    <source>
        <strain evidence="1 2">RCEF 1005</strain>
    </source>
</reference>
<accession>A0A162ITU4</accession>
<keyword evidence="1" id="KW-0547">Nucleotide-binding</keyword>
<evidence type="ECO:0000313" key="1">
    <source>
        <dbReference type="EMBL" id="OAA77115.1"/>
    </source>
</evidence>
<keyword evidence="1" id="KW-0347">Helicase</keyword>
<dbReference type="GO" id="GO:0004386">
    <property type="term" value="F:helicase activity"/>
    <property type="evidence" value="ECO:0007669"/>
    <property type="project" value="UniProtKB-KW"/>
</dbReference>
<dbReference type="Proteomes" id="UP000076881">
    <property type="component" value="Unassembled WGS sequence"/>
</dbReference>
<proteinExistence type="predicted"/>
<dbReference type="InterPro" id="IPR022698">
    <property type="entry name" value="OrsD"/>
</dbReference>
<keyword evidence="1" id="KW-0067">ATP-binding</keyword>
<gene>
    <name evidence="1" type="ORF">LEL_06799</name>
</gene>
<protein>
    <submittedName>
        <fullName evidence="1">RecQ helicase TLH3</fullName>
    </submittedName>
</protein>
<organism evidence="1 2">
    <name type="scientific">Akanthomyces lecanii RCEF 1005</name>
    <dbReference type="NCBI Taxonomy" id="1081108"/>
    <lineage>
        <taxon>Eukaryota</taxon>
        <taxon>Fungi</taxon>
        <taxon>Dikarya</taxon>
        <taxon>Ascomycota</taxon>
        <taxon>Pezizomycotina</taxon>
        <taxon>Sordariomycetes</taxon>
        <taxon>Hypocreomycetidae</taxon>
        <taxon>Hypocreales</taxon>
        <taxon>Cordycipitaceae</taxon>
        <taxon>Akanthomyces</taxon>
        <taxon>Cordyceps confragosa</taxon>
    </lineage>
</organism>
<dbReference type="Pfam" id="PF12013">
    <property type="entry name" value="OrsD"/>
    <property type="match status" value="1"/>
</dbReference>
<keyword evidence="1" id="KW-0378">Hydrolase</keyword>